<reference evidence="2" key="1">
    <citation type="submission" date="2021-02" db="EMBL/GenBank/DDBJ databases">
        <authorList>
            <person name="Nowell W R."/>
        </authorList>
    </citation>
    <scope>NUCLEOTIDE SEQUENCE</scope>
</reference>
<evidence type="ECO:0000313" key="2">
    <source>
        <dbReference type="EMBL" id="CAF4327417.1"/>
    </source>
</evidence>
<organism evidence="2 3">
    <name type="scientific">Rotaria sordida</name>
    <dbReference type="NCBI Taxonomy" id="392033"/>
    <lineage>
        <taxon>Eukaryota</taxon>
        <taxon>Metazoa</taxon>
        <taxon>Spiralia</taxon>
        <taxon>Gnathifera</taxon>
        <taxon>Rotifera</taxon>
        <taxon>Eurotatoria</taxon>
        <taxon>Bdelloidea</taxon>
        <taxon>Philodinida</taxon>
        <taxon>Philodinidae</taxon>
        <taxon>Rotaria</taxon>
    </lineage>
</organism>
<dbReference type="Proteomes" id="UP000663874">
    <property type="component" value="Unassembled WGS sequence"/>
</dbReference>
<accession>A0A820JUS0</accession>
<feature type="coiled-coil region" evidence="1">
    <location>
        <begin position="66"/>
        <end position="126"/>
    </location>
</feature>
<evidence type="ECO:0000256" key="1">
    <source>
        <dbReference type="SAM" id="Coils"/>
    </source>
</evidence>
<keyword evidence="1" id="KW-0175">Coiled coil</keyword>
<dbReference type="EMBL" id="CAJOBE010041404">
    <property type="protein sequence ID" value="CAF4327417.1"/>
    <property type="molecule type" value="Genomic_DNA"/>
</dbReference>
<name>A0A820JUS0_9BILA</name>
<feature type="non-terminal residue" evidence="2">
    <location>
        <position position="1"/>
    </location>
</feature>
<gene>
    <name evidence="2" type="ORF">FNK824_LOCUS41555</name>
</gene>
<proteinExistence type="predicted"/>
<evidence type="ECO:0000313" key="3">
    <source>
        <dbReference type="Proteomes" id="UP000663874"/>
    </source>
</evidence>
<sequence length="135" mass="16547">MREYIQQLKERCLTSEKETALLLEEVIYKSMILEKLRAKHGLPGSLPGYIHREEKDDLILPEEERKWLLDDEADEYEENFKRMKEESLRSRQVKMQEEYEESLREVEKWRERLATKRKEVELWMNKVDKSCIERI</sequence>
<comment type="caution">
    <text evidence="2">The sequence shown here is derived from an EMBL/GenBank/DDBJ whole genome shotgun (WGS) entry which is preliminary data.</text>
</comment>
<protein>
    <submittedName>
        <fullName evidence="2">Uncharacterized protein</fullName>
    </submittedName>
</protein>
<dbReference type="AlphaFoldDB" id="A0A820JUS0"/>